<proteinExistence type="predicted"/>
<keyword evidence="3" id="KW-1185">Reference proteome</keyword>
<evidence type="ECO:0000313" key="3">
    <source>
        <dbReference type="Proteomes" id="UP000224974"/>
    </source>
</evidence>
<reference evidence="3" key="2">
    <citation type="submission" date="2017-09" db="EMBL/GenBank/DDBJ databases">
        <title>FDA dAtabase for Regulatory Grade micrObial Sequences (FDA-ARGOS): Supporting development and validation of Infectious Disease Dx tests.</title>
        <authorList>
            <person name="Minogue T."/>
            <person name="Wolcott M."/>
            <person name="Wasieloski L."/>
            <person name="Aguilar W."/>
            <person name="Moore D."/>
            <person name="Tallon L."/>
            <person name="Sadzewicz L."/>
            <person name="Ott S."/>
            <person name="Zhao X."/>
            <person name="Nagaraj S."/>
            <person name="Vavikolanu K."/>
            <person name="Aluvathingal J."/>
            <person name="Nadendla S."/>
            <person name="Sichtig H."/>
        </authorList>
    </citation>
    <scope>NUCLEOTIDE SEQUENCE [LARGE SCALE GENOMIC DNA]</scope>
    <source>
        <strain evidence="3">FDAARGOS_387</strain>
    </source>
</reference>
<dbReference type="EMBL" id="PDDX01000001">
    <property type="protein sequence ID" value="PHI29824.1"/>
    <property type="molecule type" value="Genomic_DNA"/>
</dbReference>
<reference evidence="1" key="1">
    <citation type="submission" date="2017-09" db="EMBL/GenBank/DDBJ databases">
        <title>FDA dAtabase for Regulatory Grade micrObial Sequences (FDA-ARGOS): Supporting development and validation of Infectious Disease Dx tests.</title>
        <authorList>
            <person name="Minogue T."/>
            <person name="Wolcott M."/>
            <person name="Wasieloski L."/>
            <person name="Aguilar W."/>
            <person name="Moore D."/>
            <person name="Tallon L.J."/>
            <person name="Sadzewicz L."/>
            <person name="Ott S."/>
            <person name="Zhao X."/>
            <person name="Nagaraj S."/>
            <person name="Vavikolanu K."/>
            <person name="Aluvathingal J."/>
            <person name="Nadendla S."/>
            <person name="Sichtig H."/>
        </authorList>
    </citation>
    <scope>NUCLEOTIDE SEQUENCE</scope>
    <source>
        <strain evidence="1">FDAARGOS_387</strain>
    </source>
</reference>
<name>A0A2C6DM41_9GAMM</name>
<dbReference type="AlphaFoldDB" id="A0A2C6DM41"/>
<organism evidence="1 3">
    <name type="scientific">Budvicia aquatica</name>
    <dbReference type="NCBI Taxonomy" id="82979"/>
    <lineage>
        <taxon>Bacteria</taxon>
        <taxon>Pseudomonadati</taxon>
        <taxon>Pseudomonadota</taxon>
        <taxon>Gammaproteobacteria</taxon>
        <taxon>Enterobacterales</taxon>
        <taxon>Budviciaceae</taxon>
        <taxon>Budvicia</taxon>
    </lineage>
</organism>
<dbReference type="Proteomes" id="UP000224974">
    <property type="component" value="Unassembled WGS sequence"/>
</dbReference>
<dbReference type="EMBL" id="CAADJA010000002">
    <property type="protein sequence ID" value="VFS48394.1"/>
    <property type="molecule type" value="Genomic_DNA"/>
</dbReference>
<accession>A0A2C6DM41</accession>
<evidence type="ECO:0000313" key="1">
    <source>
        <dbReference type="EMBL" id="PHI29824.1"/>
    </source>
</evidence>
<evidence type="ECO:0000313" key="4">
    <source>
        <dbReference type="Proteomes" id="UP000373449"/>
    </source>
</evidence>
<sequence length="69" mass="7747">MFINKKSLISQTDKDAILIGGGDIYLTIQHANLEIESPNSADQSYNEININNNNLIMTYLVLPEYMVSV</sequence>
<gene>
    <name evidence="1" type="ORF">CRN84_10965</name>
    <name evidence="2" type="ORF">NCTC12282_03175</name>
</gene>
<evidence type="ECO:0000313" key="2">
    <source>
        <dbReference type="EMBL" id="VFS48394.1"/>
    </source>
</evidence>
<protein>
    <submittedName>
        <fullName evidence="1">Uncharacterized protein</fullName>
    </submittedName>
</protein>
<dbReference type="Proteomes" id="UP000373449">
    <property type="component" value="Unassembled WGS sequence"/>
</dbReference>
<reference evidence="2 4" key="3">
    <citation type="submission" date="2019-03" db="EMBL/GenBank/DDBJ databases">
        <authorList>
            <consortium name="Pathogen Informatics"/>
        </authorList>
    </citation>
    <scope>NUCLEOTIDE SEQUENCE [LARGE SCALE GENOMIC DNA]</scope>
    <source>
        <strain evidence="2 4">NCTC12282</strain>
    </source>
</reference>